<evidence type="ECO:0000313" key="2">
    <source>
        <dbReference type="Proteomes" id="UP001054837"/>
    </source>
</evidence>
<comment type="caution">
    <text evidence="1">The sequence shown here is derived from an EMBL/GenBank/DDBJ whole genome shotgun (WGS) entry which is preliminary data.</text>
</comment>
<evidence type="ECO:0000313" key="1">
    <source>
        <dbReference type="EMBL" id="GIY25211.1"/>
    </source>
</evidence>
<dbReference type="EMBL" id="BPLQ01006783">
    <property type="protein sequence ID" value="GIY25211.1"/>
    <property type="molecule type" value="Genomic_DNA"/>
</dbReference>
<organism evidence="1 2">
    <name type="scientific">Caerostris darwini</name>
    <dbReference type="NCBI Taxonomy" id="1538125"/>
    <lineage>
        <taxon>Eukaryota</taxon>
        <taxon>Metazoa</taxon>
        <taxon>Ecdysozoa</taxon>
        <taxon>Arthropoda</taxon>
        <taxon>Chelicerata</taxon>
        <taxon>Arachnida</taxon>
        <taxon>Araneae</taxon>
        <taxon>Araneomorphae</taxon>
        <taxon>Entelegynae</taxon>
        <taxon>Araneoidea</taxon>
        <taxon>Araneidae</taxon>
        <taxon>Caerostris</taxon>
    </lineage>
</organism>
<gene>
    <name evidence="1" type="ORF">CDAR_615701</name>
</gene>
<protein>
    <submittedName>
        <fullName evidence="1">Uncharacterized protein</fullName>
    </submittedName>
</protein>
<proteinExistence type="predicted"/>
<dbReference type="AlphaFoldDB" id="A0AAV4RXV3"/>
<dbReference type="Proteomes" id="UP001054837">
    <property type="component" value="Unassembled WGS sequence"/>
</dbReference>
<reference evidence="1 2" key="1">
    <citation type="submission" date="2021-06" db="EMBL/GenBank/DDBJ databases">
        <title>Caerostris darwini draft genome.</title>
        <authorList>
            <person name="Kono N."/>
            <person name="Arakawa K."/>
        </authorList>
    </citation>
    <scope>NUCLEOTIDE SEQUENCE [LARGE SCALE GENOMIC DNA]</scope>
</reference>
<sequence>MSVRHTAHHPYLFSGLGRLSLYSVSHTFSFLPPIRRDILERENTSTYLYCCEWQPVAHLNLENSKDSILRMQSLLNILPCWICLDEASDFLVPMVTAY</sequence>
<keyword evidence="2" id="KW-1185">Reference proteome</keyword>
<name>A0AAV4RXV3_9ARAC</name>
<accession>A0AAV4RXV3</accession>